<organism evidence="1 2">
    <name type="scientific">Salarchaeum japonicum</name>
    <dbReference type="NCBI Taxonomy" id="555573"/>
    <lineage>
        <taxon>Archaea</taxon>
        <taxon>Methanobacteriati</taxon>
        <taxon>Methanobacteriota</taxon>
        <taxon>Stenosarchaea group</taxon>
        <taxon>Halobacteria</taxon>
        <taxon>Halobacteriales</taxon>
        <taxon>Halobacteriaceae</taxon>
    </lineage>
</organism>
<sequence length="151" mass="16533">MDRRPALQLSDDEVDAFLRENGVGVLSLADDGDAYGLPISYGYDGDDRIICLQFADAPWSRKRDFVETTRTASFTVFELTETLEATSVVAQGPLSSVADEEAPQALDALADNAVFTALDESGVPIEDAVLRLFWLEPETLTGRHFDPFATE</sequence>
<name>A0AAV3T1Y4_9EURY</name>
<dbReference type="Pfam" id="PF12900">
    <property type="entry name" value="Pyridox_ox_2"/>
    <property type="match status" value="1"/>
</dbReference>
<proteinExistence type="predicted"/>
<evidence type="ECO:0000313" key="2">
    <source>
        <dbReference type="Proteomes" id="UP001500194"/>
    </source>
</evidence>
<dbReference type="RefSeq" id="WP_227259880.1">
    <property type="nucleotide sequence ID" value="NZ_BAAADU010000002.1"/>
</dbReference>
<gene>
    <name evidence="1" type="ORF">GCM10009019_20640</name>
</gene>
<protein>
    <submittedName>
        <fullName evidence="1">Pyridoxamine 5'-phosphate oxidase family protein</fullName>
    </submittedName>
</protein>
<reference evidence="1 2" key="1">
    <citation type="journal article" date="2019" name="Int. J. Syst. Evol. Microbiol.">
        <title>The Global Catalogue of Microorganisms (GCM) 10K type strain sequencing project: providing services to taxonomists for standard genome sequencing and annotation.</title>
        <authorList>
            <consortium name="The Broad Institute Genomics Platform"/>
            <consortium name="The Broad Institute Genome Sequencing Center for Infectious Disease"/>
            <person name="Wu L."/>
            <person name="Ma J."/>
        </authorList>
    </citation>
    <scope>NUCLEOTIDE SEQUENCE [LARGE SCALE GENOMIC DNA]</scope>
    <source>
        <strain evidence="1 2">JCM 16327</strain>
    </source>
</reference>
<accession>A0AAV3T1Y4</accession>
<dbReference type="InterPro" id="IPR012349">
    <property type="entry name" value="Split_barrel_FMN-bd"/>
</dbReference>
<evidence type="ECO:0000313" key="1">
    <source>
        <dbReference type="EMBL" id="GAA0656536.1"/>
    </source>
</evidence>
<dbReference type="Proteomes" id="UP001500194">
    <property type="component" value="Unassembled WGS sequence"/>
</dbReference>
<keyword evidence="2" id="KW-1185">Reference proteome</keyword>
<dbReference type="EMBL" id="BAAADU010000002">
    <property type="protein sequence ID" value="GAA0656536.1"/>
    <property type="molecule type" value="Genomic_DNA"/>
</dbReference>
<dbReference type="GeneID" id="68573256"/>
<comment type="caution">
    <text evidence="1">The sequence shown here is derived from an EMBL/GenBank/DDBJ whole genome shotgun (WGS) entry which is preliminary data.</text>
</comment>
<dbReference type="SUPFAM" id="SSF50475">
    <property type="entry name" value="FMN-binding split barrel"/>
    <property type="match status" value="1"/>
</dbReference>
<dbReference type="AlphaFoldDB" id="A0AAV3T1Y4"/>
<dbReference type="Gene3D" id="2.30.110.10">
    <property type="entry name" value="Electron Transport, Fmn-binding Protein, Chain A"/>
    <property type="match status" value="1"/>
</dbReference>
<dbReference type="InterPro" id="IPR024747">
    <property type="entry name" value="Pyridox_Oxase-rel"/>
</dbReference>